<keyword evidence="2" id="KW-1185">Reference proteome</keyword>
<accession>A0A430FMR0</accession>
<comment type="caution">
    <text evidence="1">The sequence shown here is derived from an EMBL/GenBank/DDBJ whole genome shotgun (WGS) entry which is preliminary data.</text>
</comment>
<protein>
    <submittedName>
        <fullName evidence="1">Uncharacterized protein</fullName>
    </submittedName>
</protein>
<proteinExistence type="predicted"/>
<organism evidence="1 2">
    <name type="scientific">Bifidobacterium goeldii</name>
    <dbReference type="NCBI Taxonomy" id="2306975"/>
    <lineage>
        <taxon>Bacteria</taxon>
        <taxon>Bacillati</taxon>
        <taxon>Actinomycetota</taxon>
        <taxon>Actinomycetes</taxon>
        <taxon>Bifidobacteriales</taxon>
        <taxon>Bifidobacteriaceae</taxon>
        <taxon>Bifidobacterium</taxon>
    </lineage>
</organism>
<reference evidence="1 2" key="1">
    <citation type="submission" date="2018-09" db="EMBL/GenBank/DDBJ databases">
        <title>Characterization of the phylogenetic diversity of five novel species belonging to the genus Bifidobacterium.</title>
        <authorList>
            <person name="Lugli G.A."/>
            <person name="Duranti S."/>
            <person name="Milani C."/>
        </authorList>
    </citation>
    <scope>NUCLEOTIDE SEQUENCE [LARGE SCALE GENOMIC DNA]</scope>
    <source>
        <strain evidence="1 2">2034B</strain>
    </source>
</reference>
<sequence length="39" mass="4291">MKHEIMNEALRSPLASTDPSFGSYALSQAAWKLVNALNK</sequence>
<name>A0A430FMR0_9BIFI</name>
<gene>
    <name evidence="1" type="ORF">D2E25_0347</name>
</gene>
<dbReference type="Proteomes" id="UP000287533">
    <property type="component" value="Unassembled WGS sequence"/>
</dbReference>
<dbReference type="EMBL" id="QXGL01000001">
    <property type="protein sequence ID" value="RSX54041.1"/>
    <property type="molecule type" value="Genomic_DNA"/>
</dbReference>
<evidence type="ECO:0000313" key="1">
    <source>
        <dbReference type="EMBL" id="RSX54041.1"/>
    </source>
</evidence>
<dbReference type="AlphaFoldDB" id="A0A430FMR0"/>
<evidence type="ECO:0000313" key="2">
    <source>
        <dbReference type="Proteomes" id="UP000287533"/>
    </source>
</evidence>